<dbReference type="EMBL" id="PFOE01000033">
    <property type="protein sequence ID" value="PIZ68537.1"/>
    <property type="molecule type" value="Genomic_DNA"/>
</dbReference>
<dbReference type="AlphaFoldDB" id="A0A2M7UBE2"/>
<dbReference type="InterPro" id="IPR002696">
    <property type="entry name" value="Membr_insert_effic_factor_YidD"/>
</dbReference>
<dbReference type="Proteomes" id="UP000230177">
    <property type="component" value="Unassembled WGS sequence"/>
</dbReference>
<organism evidence="1 2">
    <name type="scientific">Candidatus Roizmanbacteria bacterium CG_4_10_14_0_2_um_filter_36_35</name>
    <dbReference type="NCBI Taxonomy" id="1974822"/>
    <lineage>
        <taxon>Bacteria</taxon>
        <taxon>Candidatus Roizmaniibacteriota</taxon>
    </lineage>
</organism>
<reference evidence="2" key="1">
    <citation type="submission" date="2017-09" db="EMBL/GenBank/DDBJ databases">
        <title>Depth-based differentiation of microbial function through sediment-hosted aquifers and enrichment of novel symbionts in the deep terrestrial subsurface.</title>
        <authorList>
            <person name="Probst A.J."/>
            <person name="Ladd B."/>
            <person name="Jarett J.K."/>
            <person name="Geller-Mcgrath D.E."/>
            <person name="Sieber C.M.K."/>
            <person name="Emerson J.B."/>
            <person name="Anantharaman K."/>
            <person name="Thomas B.C."/>
            <person name="Malmstrom R."/>
            <person name="Stieglmeier M."/>
            <person name="Klingl A."/>
            <person name="Woyke T."/>
            <person name="Ryan C.M."/>
            <person name="Banfield J.F."/>
        </authorList>
    </citation>
    <scope>NUCLEOTIDE SEQUENCE [LARGE SCALE GENOMIC DNA]</scope>
</reference>
<dbReference type="PANTHER" id="PTHR33383">
    <property type="entry name" value="MEMBRANE PROTEIN INSERTION EFFICIENCY FACTOR-RELATED"/>
    <property type="match status" value="1"/>
</dbReference>
<dbReference type="PANTHER" id="PTHR33383:SF1">
    <property type="entry name" value="MEMBRANE PROTEIN INSERTION EFFICIENCY FACTOR-RELATED"/>
    <property type="match status" value="1"/>
</dbReference>
<evidence type="ECO:0000313" key="1">
    <source>
        <dbReference type="EMBL" id="PIZ68537.1"/>
    </source>
</evidence>
<protein>
    <submittedName>
        <fullName evidence="1">Membrane protein insertion efficiency factor YidD</fullName>
    </submittedName>
</protein>
<proteinExistence type="predicted"/>
<comment type="caution">
    <text evidence="1">The sequence shown here is derived from an EMBL/GenBank/DDBJ whole genome shotgun (WGS) entry which is preliminary data.</text>
</comment>
<sequence length="77" mass="9174">MKKIFIFLLRKYQKSISPFLKKNGYRCLFNPTCSEYAFLCLKRYNLLKAFLLIIGRLLSCNPINAYLKNNRKELNYG</sequence>
<dbReference type="SMART" id="SM01234">
    <property type="entry name" value="Haemolytic"/>
    <property type="match status" value="1"/>
</dbReference>
<dbReference type="Pfam" id="PF01809">
    <property type="entry name" value="YidD"/>
    <property type="match status" value="1"/>
</dbReference>
<evidence type="ECO:0000313" key="2">
    <source>
        <dbReference type="Proteomes" id="UP000230177"/>
    </source>
</evidence>
<dbReference type="NCBIfam" id="TIGR00278">
    <property type="entry name" value="membrane protein insertion efficiency factor YidD"/>
    <property type="match status" value="1"/>
</dbReference>
<accession>A0A2M7UBE2</accession>
<name>A0A2M7UBE2_9BACT</name>
<gene>
    <name evidence="1" type="primary">yidD</name>
    <name evidence="1" type="ORF">COY13_01000</name>
</gene>